<keyword evidence="2" id="KW-1185">Reference proteome</keyword>
<dbReference type="Gene3D" id="3.40.30.120">
    <property type="match status" value="1"/>
</dbReference>
<name>A0ABV6N2N9_9PSEU</name>
<dbReference type="EMBL" id="JBHLUD010000013">
    <property type="protein sequence ID" value="MFC0546808.1"/>
    <property type="molecule type" value="Genomic_DNA"/>
</dbReference>
<gene>
    <name evidence="1" type="ORF">ACFFH7_35235</name>
</gene>
<sequence>MTRPRAGRVDVVTGRTDQVRRSGLLLRPDGHVVWVGEEAAGAVVALRAWFGSSAHG</sequence>
<dbReference type="Proteomes" id="UP001589810">
    <property type="component" value="Unassembled WGS sequence"/>
</dbReference>
<evidence type="ECO:0008006" key="3">
    <source>
        <dbReference type="Google" id="ProtNLM"/>
    </source>
</evidence>
<evidence type="ECO:0000313" key="1">
    <source>
        <dbReference type="EMBL" id="MFC0546808.1"/>
    </source>
</evidence>
<reference evidence="1 2" key="1">
    <citation type="submission" date="2024-09" db="EMBL/GenBank/DDBJ databases">
        <authorList>
            <person name="Sun Q."/>
            <person name="Mori K."/>
        </authorList>
    </citation>
    <scope>NUCLEOTIDE SEQUENCE [LARGE SCALE GENOMIC DNA]</scope>
    <source>
        <strain evidence="1 2">TBRC 1432</strain>
    </source>
</reference>
<evidence type="ECO:0000313" key="2">
    <source>
        <dbReference type="Proteomes" id="UP001589810"/>
    </source>
</evidence>
<dbReference type="Pfam" id="PF21274">
    <property type="entry name" value="Rng_hyd_C"/>
    <property type="match status" value="1"/>
</dbReference>
<comment type="caution">
    <text evidence="1">The sequence shown here is derived from an EMBL/GenBank/DDBJ whole genome shotgun (WGS) entry which is preliminary data.</text>
</comment>
<dbReference type="RefSeq" id="WP_379794420.1">
    <property type="nucleotide sequence ID" value="NZ_CP097263.1"/>
</dbReference>
<protein>
    <recommendedName>
        <fullName evidence="3">Monooxygenase</fullName>
    </recommendedName>
</protein>
<accession>A0ABV6N2N9</accession>
<proteinExistence type="predicted"/>
<organism evidence="1 2">
    <name type="scientific">Kutzneria chonburiensis</name>
    <dbReference type="NCBI Taxonomy" id="1483604"/>
    <lineage>
        <taxon>Bacteria</taxon>
        <taxon>Bacillati</taxon>
        <taxon>Actinomycetota</taxon>
        <taxon>Actinomycetes</taxon>
        <taxon>Pseudonocardiales</taxon>
        <taxon>Pseudonocardiaceae</taxon>
        <taxon>Kutzneria</taxon>
    </lineage>
</organism>